<evidence type="ECO:0000313" key="4">
    <source>
        <dbReference type="EMBL" id="EGD75501.1"/>
    </source>
</evidence>
<dbReference type="InParanoid" id="F2UG73"/>
<keyword evidence="5" id="KW-1185">Reference proteome</keyword>
<dbReference type="RefSeq" id="XP_004991958.1">
    <property type="nucleotide sequence ID" value="XM_004991901.1"/>
</dbReference>
<keyword evidence="1" id="KW-0677">Repeat</keyword>
<organism evidence="5">
    <name type="scientific">Salpingoeca rosetta (strain ATCC 50818 / BSB-021)</name>
    <dbReference type="NCBI Taxonomy" id="946362"/>
    <lineage>
        <taxon>Eukaryota</taxon>
        <taxon>Choanoflagellata</taxon>
        <taxon>Craspedida</taxon>
        <taxon>Salpingoecidae</taxon>
        <taxon>Salpingoeca</taxon>
    </lineage>
</organism>
<feature type="domain" description="Fibronectin type-III" evidence="3">
    <location>
        <begin position="34"/>
        <end position="148"/>
    </location>
</feature>
<dbReference type="Gene3D" id="2.60.40.10">
    <property type="entry name" value="Immunoglobulins"/>
    <property type="match status" value="6"/>
</dbReference>
<feature type="domain" description="Fibronectin type-III" evidence="3">
    <location>
        <begin position="1115"/>
        <end position="1211"/>
    </location>
</feature>
<dbReference type="GeneID" id="16072518"/>
<dbReference type="SUPFAM" id="SSF49265">
    <property type="entry name" value="Fibronectin type III"/>
    <property type="match status" value="4"/>
</dbReference>
<dbReference type="Pfam" id="PF00041">
    <property type="entry name" value="fn3"/>
    <property type="match status" value="4"/>
</dbReference>
<evidence type="ECO:0000259" key="3">
    <source>
        <dbReference type="PROSITE" id="PS50853"/>
    </source>
</evidence>
<gene>
    <name evidence="4" type="ORF">PTSG_06573</name>
</gene>
<dbReference type="KEGG" id="sre:PTSG_06573"/>
<dbReference type="SMART" id="SM00060">
    <property type="entry name" value="FN3"/>
    <property type="match status" value="5"/>
</dbReference>
<dbReference type="FunFam" id="2.60.40.10:FF:000028">
    <property type="entry name" value="Neuronal cell adhesion molecule"/>
    <property type="match status" value="1"/>
</dbReference>
<feature type="chain" id="PRO_5003288628" description="Fibronectin type-III domain-containing protein" evidence="2">
    <location>
        <begin position="20"/>
        <end position="1434"/>
    </location>
</feature>
<dbReference type="CDD" id="cd00063">
    <property type="entry name" value="FN3"/>
    <property type="match status" value="5"/>
</dbReference>
<dbReference type="eggNOG" id="KOG4228">
    <property type="taxonomic scope" value="Eukaryota"/>
</dbReference>
<dbReference type="InterPro" id="IPR006571">
    <property type="entry name" value="TLDc_dom"/>
</dbReference>
<dbReference type="Pfam" id="PF07534">
    <property type="entry name" value="TLD"/>
    <property type="match status" value="1"/>
</dbReference>
<dbReference type="PANTHER" id="PTHR46957">
    <property type="entry name" value="CYTOKINE RECEPTOR"/>
    <property type="match status" value="1"/>
</dbReference>
<dbReference type="GO" id="GO:0016020">
    <property type="term" value="C:membrane"/>
    <property type="evidence" value="ECO:0007669"/>
    <property type="project" value="UniProtKB-SubCell"/>
</dbReference>
<dbReference type="InterPro" id="IPR036116">
    <property type="entry name" value="FN3_sf"/>
</dbReference>
<keyword evidence="2" id="KW-0732">Signal</keyword>
<evidence type="ECO:0000256" key="2">
    <source>
        <dbReference type="SAM" id="SignalP"/>
    </source>
</evidence>
<evidence type="ECO:0000313" key="5">
    <source>
        <dbReference type="Proteomes" id="UP000007799"/>
    </source>
</evidence>
<protein>
    <recommendedName>
        <fullName evidence="3">Fibronectin type-III domain-containing protein</fullName>
    </recommendedName>
</protein>
<evidence type="ECO:0000256" key="1">
    <source>
        <dbReference type="ARBA" id="ARBA00022737"/>
    </source>
</evidence>
<reference evidence="4" key="1">
    <citation type="submission" date="2009-08" db="EMBL/GenBank/DDBJ databases">
        <title>Annotation of Salpingoeca rosetta.</title>
        <authorList>
            <consortium name="The Broad Institute Genome Sequencing Platform"/>
            <person name="Russ C."/>
            <person name="Cuomo C."/>
            <person name="Burger G."/>
            <person name="Gray M.W."/>
            <person name="Holland P.W.H."/>
            <person name="King N."/>
            <person name="Lang F.B.F."/>
            <person name="Roger A.J."/>
            <person name="Ruiz-Trillo I."/>
            <person name="Young S.K."/>
            <person name="Zeng Q."/>
            <person name="Gargeya S."/>
            <person name="Alvarado L."/>
            <person name="Berlin A."/>
            <person name="Chapman S.B."/>
            <person name="Chen Z."/>
            <person name="Freedman E."/>
            <person name="Gellesch M."/>
            <person name="Goldberg J."/>
            <person name="Griggs A."/>
            <person name="Gujja S."/>
            <person name="Heilman E."/>
            <person name="Heiman D."/>
            <person name="Howarth C."/>
            <person name="Mehta T."/>
            <person name="Neiman D."/>
            <person name="Pearson M."/>
            <person name="Roberts A."/>
            <person name="Saif S."/>
            <person name="Shea T."/>
            <person name="Shenoy N."/>
            <person name="Sisk P."/>
            <person name="Stolte C."/>
            <person name="Sykes S."/>
            <person name="White J."/>
            <person name="Yandava C."/>
            <person name="Haas B."/>
            <person name="Nusbaum C."/>
            <person name="Birren B."/>
        </authorList>
    </citation>
    <scope>NUCLEOTIDE SEQUENCE [LARGE SCALE GENOMIC DNA]</scope>
    <source>
        <strain evidence="4">ATCC 50818</strain>
    </source>
</reference>
<feature type="domain" description="Fibronectin type-III" evidence="3">
    <location>
        <begin position="1215"/>
        <end position="1314"/>
    </location>
</feature>
<dbReference type="InterPro" id="IPR013783">
    <property type="entry name" value="Ig-like_fold"/>
</dbReference>
<proteinExistence type="predicted"/>
<accession>F2UG73</accession>
<dbReference type="PROSITE" id="PS50853">
    <property type="entry name" value="FN3"/>
    <property type="match status" value="4"/>
</dbReference>
<dbReference type="OrthoDB" id="10001713at2759"/>
<dbReference type="Proteomes" id="UP000007799">
    <property type="component" value="Unassembled WGS sequence"/>
</dbReference>
<dbReference type="EMBL" id="GL832972">
    <property type="protein sequence ID" value="EGD75501.1"/>
    <property type="molecule type" value="Genomic_DNA"/>
</dbReference>
<dbReference type="PANTHER" id="PTHR46957:SF3">
    <property type="entry name" value="CYTOKINE RECEPTOR"/>
    <property type="match status" value="1"/>
</dbReference>
<feature type="signal peptide" evidence="2">
    <location>
        <begin position="1"/>
        <end position="19"/>
    </location>
</feature>
<sequence>MLLLLLLLLLLLGPHRSTCTVANRVRRGDVPSAPPQNVSVNFHSAGSETAFTLTWDPPSADTTNGDITGYSLRIQPAGPSPPSWLYGSSASDSFLGVEEVVAANPTSYSLSASDAYPFAQYQIVLAAINSAGMGPVSLSTFSRPSGPPSGQPRSASALLVNSDQRIEFPPIADQVTVQWTAPAGLWVANTPLQAFDIDAIPNPESTTTSDIISTRVQVTWDSSQPTDQRFEATITGLTPATQYLVRVYSIGRGGDRNDDSGLAVITTRASVPSIAPTGLRLDNRSATTLAVSWDALDTATPGTNGDIVGYGVQAVPSAGQDASCIAVACAPPAQCQGETWCAFGACMYTALPDTTLCDDGRADTIGDRCVDGHCVGEVYGAHATVVPVPRHLSHDQQSYGAGYMPRLGEWWYPYWAVARIDRLTGDGRFLGSFDTPDNTREMKQVWGEPDSLYYYTASFSNHCRKLGPFPTSAVVWTYTPQPSRPVGGVATDAAFAYCIQTSRATVHVVNKDTGTRNHTFDLTGGEIGDLHGVFAVVKDKLYYGTGNRIYRHNLSNGAFDGFRIDVPIERMYSSAFTGRDLCLSDNNNNIYCYQVVTHTIWPEASAPQLLKDTAQSYSLIVTDTGNAAAGFLPWLNQYWFVPFASTSVLRYSADGSAIDSAHSVPVTNVRQLWADAHSEHIYLVNETSVLKYHEPTGAMAWQAAVGDGDLAGVTQHDGLVYAATELGDTLFVLSAIDGSSMSSLTLVDSASNTLSLSCKGLAATHGIIFRISAATVISFDVVTGERAAIAFNIGFVPFNTVFNGRDLCFSAESVPLRCFPLLSGNVYTPAADGNPPLLSGSSVLTQSENEQLSLLLPGRVFTRCYSASATEGFAVSFLSTCANTGPAVVVVRATSGRVFGGFANTVWPQTYGCHRDTRAFLFTIHNGRVYRTDEDVTAPSCAVTLRDFPCPSFGDGPDLAFGPGCMNGTATASAFHIAHNVGAGEYTDTWLAGSSSFDVDALEVFAMTEEVADPCADVQCPQSPCLLSSYCSHGACVSTPVADGLPCDDDDASTGGDVCRGGVCTGTPHFATTTALTIDGLHPSRAYDVRVRAYTSVGSGPWSAALQGMTRVGPPSQDATEVVVDDVTNTTITLSWHEPPPSTVNGELTGYKVVYVAADGLSDAVATDIDTRTVTLRRLRPFTTYTIYVRAVNQAGASADMRNTTVKTAEAIPGPPSNVQLVRESSQEQVGGVRVHWQPPEDPNGVVLRYVIYYAELGGVWLWAETPSGEDRSHLLTNVLTPLVLVSAATSVGEGPRATAAVPLLPVLDAIPDGGGVAEGTGCSPLTSPPPASGGNSLAYERARATARARVDRFGNVRFCTGDAEGNADADAAADDAAASPRVLLNGVDVVGVSASVQEDVVLRLREQELITAHTDLDSKLSNLLQVAAGFGSR</sequence>
<dbReference type="STRING" id="946362.F2UG73"/>
<dbReference type="SUPFAM" id="SSF50969">
    <property type="entry name" value="YVTN repeat-like/Quinoprotein amine dehydrogenase"/>
    <property type="match status" value="1"/>
</dbReference>
<name>F2UG73_SALR5</name>
<dbReference type="InterPro" id="IPR003961">
    <property type="entry name" value="FN3_dom"/>
</dbReference>
<dbReference type="InterPro" id="IPR011044">
    <property type="entry name" value="Quino_amine_DH_bsu"/>
</dbReference>
<dbReference type="eggNOG" id="KOG3510">
    <property type="taxonomic scope" value="Eukaryota"/>
</dbReference>
<dbReference type="InterPro" id="IPR050713">
    <property type="entry name" value="RTP_Phos/Ushers"/>
</dbReference>
<feature type="domain" description="Fibronectin type-III" evidence="3">
    <location>
        <begin position="160"/>
        <end position="270"/>
    </location>
</feature>